<dbReference type="EMBL" id="JRHC01000001">
    <property type="protein sequence ID" value="KJF44162.1"/>
    <property type="molecule type" value="Genomic_DNA"/>
</dbReference>
<evidence type="ECO:0000313" key="3">
    <source>
        <dbReference type="Proteomes" id="UP000032544"/>
    </source>
</evidence>
<comment type="caution">
    <text evidence="2">The sequence shown here is derived from an EMBL/GenBank/DDBJ whole genome shotgun (WGS) entry which is preliminary data.</text>
</comment>
<keyword evidence="3" id="KW-1185">Reference proteome</keyword>
<evidence type="ECO:0000256" key="1">
    <source>
        <dbReference type="SAM" id="Coils"/>
    </source>
</evidence>
<proteinExistence type="predicted"/>
<dbReference type="Proteomes" id="UP000032544">
    <property type="component" value="Unassembled WGS sequence"/>
</dbReference>
<keyword evidence="1" id="KW-0175">Coiled coil</keyword>
<name>A0A0D8JB64_9BACT</name>
<feature type="coiled-coil region" evidence="1">
    <location>
        <begin position="131"/>
        <end position="161"/>
    </location>
</feature>
<protein>
    <submittedName>
        <fullName evidence="2">Uncharacterized protein</fullName>
    </submittedName>
</protein>
<dbReference type="AlphaFoldDB" id="A0A0D8JB64"/>
<organism evidence="2 3">
    <name type="scientific">Draconibacterium sediminis</name>
    <dbReference type="NCBI Taxonomy" id="1544798"/>
    <lineage>
        <taxon>Bacteria</taxon>
        <taxon>Pseudomonadati</taxon>
        <taxon>Bacteroidota</taxon>
        <taxon>Bacteroidia</taxon>
        <taxon>Marinilabiliales</taxon>
        <taxon>Prolixibacteraceae</taxon>
        <taxon>Draconibacterium</taxon>
    </lineage>
</organism>
<sequence length="199" mass="22475">MNNSLQNTKLQPLLAEFGYTAEKLTEGKALLDTATSLNITQAKETGEKVQATATLDEKRELANREYIKYVKIARIAFTDEPGIWKSLGLAGERKGSISGWISQARQFYSNLMANTDWMTKMNTYGITIEKLQAGEELLQEVEEAQNQQKTEMGEAQEATRLRDEAADILQDWYSDFIAIARIALEDNPQYLEMLGIVKK</sequence>
<gene>
    <name evidence="2" type="ORF">LH29_01140</name>
</gene>
<reference evidence="2 3" key="1">
    <citation type="submission" date="2014-09" db="EMBL/GenBank/DDBJ databases">
        <title>Draft Genome Sequence of Draconibacterium sp. JN14CK-3.</title>
        <authorList>
            <person name="Dong C."/>
            <person name="Lai Q."/>
            <person name="Shao Z."/>
        </authorList>
    </citation>
    <scope>NUCLEOTIDE SEQUENCE [LARGE SCALE GENOMIC DNA]</scope>
    <source>
        <strain evidence="2 3">JN14CK-3</strain>
    </source>
</reference>
<dbReference type="STRING" id="1544798.LH29_01140"/>
<evidence type="ECO:0000313" key="2">
    <source>
        <dbReference type="EMBL" id="KJF44162.1"/>
    </source>
</evidence>
<accession>A0A0D8JB64</accession>